<reference evidence="2" key="2">
    <citation type="submission" date="2008-12" db="EMBL/GenBank/DDBJ databases">
        <title>Improved gene annotation of the rice (Oryza sativa) genomes.</title>
        <authorList>
            <person name="Wang J."/>
            <person name="Li R."/>
            <person name="Fan W."/>
            <person name="Huang Q."/>
            <person name="Zhang J."/>
            <person name="Zhou Y."/>
            <person name="Hu Y."/>
            <person name="Zi S."/>
            <person name="Li J."/>
            <person name="Ni P."/>
            <person name="Zheng H."/>
            <person name="Zhang Y."/>
            <person name="Zhao M."/>
            <person name="Hao Q."/>
            <person name="McDermott J."/>
            <person name="Samudrala R."/>
            <person name="Kristiansen K."/>
            <person name="Wong G.K.-S."/>
        </authorList>
    </citation>
    <scope>NUCLEOTIDE SEQUENCE</scope>
</reference>
<accession>B9G844</accession>
<reference evidence="2" key="1">
    <citation type="journal article" date="2005" name="PLoS Biol.">
        <title>The genomes of Oryza sativa: a history of duplications.</title>
        <authorList>
            <person name="Yu J."/>
            <person name="Wang J."/>
            <person name="Lin W."/>
            <person name="Li S."/>
            <person name="Li H."/>
            <person name="Zhou J."/>
            <person name="Ni P."/>
            <person name="Dong W."/>
            <person name="Hu S."/>
            <person name="Zeng C."/>
            <person name="Zhang J."/>
            <person name="Zhang Y."/>
            <person name="Li R."/>
            <person name="Xu Z."/>
            <person name="Li S."/>
            <person name="Li X."/>
            <person name="Zheng H."/>
            <person name="Cong L."/>
            <person name="Lin L."/>
            <person name="Yin J."/>
            <person name="Geng J."/>
            <person name="Li G."/>
            <person name="Shi J."/>
            <person name="Liu J."/>
            <person name="Lv H."/>
            <person name="Li J."/>
            <person name="Wang J."/>
            <person name="Deng Y."/>
            <person name="Ran L."/>
            <person name="Shi X."/>
            <person name="Wang X."/>
            <person name="Wu Q."/>
            <person name="Li C."/>
            <person name="Ren X."/>
            <person name="Wang J."/>
            <person name="Wang X."/>
            <person name="Li D."/>
            <person name="Liu D."/>
            <person name="Zhang X."/>
            <person name="Ji Z."/>
            <person name="Zhao W."/>
            <person name="Sun Y."/>
            <person name="Zhang Z."/>
            <person name="Bao J."/>
            <person name="Han Y."/>
            <person name="Dong L."/>
            <person name="Ji J."/>
            <person name="Chen P."/>
            <person name="Wu S."/>
            <person name="Liu J."/>
            <person name="Xiao Y."/>
            <person name="Bu D."/>
            <person name="Tan J."/>
            <person name="Yang L."/>
            <person name="Ye C."/>
            <person name="Zhang J."/>
            <person name="Xu J."/>
            <person name="Zhou Y."/>
            <person name="Yu Y."/>
            <person name="Zhang B."/>
            <person name="Zhuang S."/>
            <person name="Wei H."/>
            <person name="Liu B."/>
            <person name="Lei M."/>
            <person name="Yu H."/>
            <person name="Li Y."/>
            <person name="Xu H."/>
            <person name="Wei S."/>
            <person name="He X."/>
            <person name="Fang L."/>
            <person name="Zhang Z."/>
            <person name="Zhang Y."/>
            <person name="Huang X."/>
            <person name="Su Z."/>
            <person name="Tong W."/>
            <person name="Li J."/>
            <person name="Tong Z."/>
            <person name="Li S."/>
            <person name="Ye J."/>
            <person name="Wang L."/>
            <person name="Fang L."/>
            <person name="Lei T."/>
            <person name="Chen C."/>
            <person name="Chen H."/>
            <person name="Xu Z."/>
            <person name="Li H."/>
            <person name="Huang H."/>
            <person name="Zhang F."/>
            <person name="Xu H."/>
            <person name="Li N."/>
            <person name="Zhao C."/>
            <person name="Li S."/>
            <person name="Dong L."/>
            <person name="Huang Y."/>
            <person name="Li L."/>
            <person name="Xi Y."/>
            <person name="Qi Q."/>
            <person name="Li W."/>
            <person name="Zhang B."/>
            <person name="Hu W."/>
            <person name="Zhang Y."/>
            <person name="Tian X."/>
            <person name="Jiao Y."/>
            <person name="Liang X."/>
            <person name="Jin J."/>
            <person name="Gao L."/>
            <person name="Zheng W."/>
            <person name="Hao B."/>
            <person name="Liu S."/>
            <person name="Wang W."/>
            <person name="Yuan L."/>
            <person name="Cao M."/>
            <person name="McDermott J."/>
            <person name="Samudrala R."/>
            <person name="Wang J."/>
            <person name="Wong G.K."/>
            <person name="Yang H."/>
        </authorList>
    </citation>
    <scope>NUCLEOTIDE SEQUENCE [LARGE SCALE GENOMIC DNA]</scope>
</reference>
<sequence length="302" mass="33495">MIIVTTAQEEGTEADPYGIVWVAADPAEAGNQFKEDEELSLKKTEADRGHVKKETVGASTGTSLARSSREKQELEDNQWQETQASPVRGEQQVDAFIADLSTPLQQPLLPAPGEKQRRLCRNKVTISVQHQSARLATKARQNSKFESFAQEILANKFGVLDDNKRLDARIKSLYLQQYKKPLSPAAVKTIAALVEKGGCKAETKLDDVSDSVMLRTLGGRFVRSYAYLPADGSRGGILLACDDNYFSISDITLRQYSLSATITMKEEILAWSITVVYGPQLEEQKVQFLNEIQDLQPNMQPA</sequence>
<protein>
    <submittedName>
        <fullName evidence="2">Uncharacterized protein</fullName>
    </submittedName>
</protein>
<dbReference type="EMBL" id="CM000147">
    <property type="protein sequence ID" value="EEE50779.1"/>
    <property type="molecule type" value="Genomic_DNA"/>
</dbReference>
<organism evidence="2">
    <name type="scientific">Oryza sativa subsp. japonica</name>
    <name type="common">Rice</name>
    <dbReference type="NCBI Taxonomy" id="39947"/>
    <lineage>
        <taxon>Eukaryota</taxon>
        <taxon>Viridiplantae</taxon>
        <taxon>Streptophyta</taxon>
        <taxon>Embryophyta</taxon>
        <taxon>Tracheophyta</taxon>
        <taxon>Spermatophyta</taxon>
        <taxon>Magnoliopsida</taxon>
        <taxon>Liliopsida</taxon>
        <taxon>Poales</taxon>
        <taxon>Poaceae</taxon>
        <taxon>BOP clade</taxon>
        <taxon>Oryzoideae</taxon>
        <taxon>Oryzeae</taxon>
        <taxon>Oryzinae</taxon>
        <taxon>Oryza</taxon>
        <taxon>Oryza sativa</taxon>
    </lineage>
</organism>
<dbReference type="AlphaFoldDB" id="B9G844"/>
<feature type="region of interest" description="Disordered" evidence="1">
    <location>
        <begin position="32"/>
        <end position="88"/>
    </location>
</feature>
<evidence type="ECO:0000313" key="2">
    <source>
        <dbReference type="EMBL" id="EEE50779.1"/>
    </source>
</evidence>
<evidence type="ECO:0000256" key="1">
    <source>
        <dbReference type="SAM" id="MobiDB-lite"/>
    </source>
</evidence>
<feature type="compositionally biased region" description="Polar residues" evidence="1">
    <location>
        <begin position="57"/>
        <end position="66"/>
    </location>
</feature>
<dbReference type="Proteomes" id="UP000007752">
    <property type="component" value="Chromosome 10"/>
</dbReference>
<gene>
    <name evidence="2" type="ORF">OsJ_31137</name>
</gene>
<feature type="compositionally biased region" description="Basic and acidic residues" evidence="1">
    <location>
        <begin position="39"/>
        <end position="55"/>
    </location>
</feature>
<proteinExistence type="predicted"/>
<name>B9G844_ORYSJ</name>